<dbReference type="EMBL" id="MLBF01000007">
    <property type="protein sequence ID" value="OLN32649.1"/>
    <property type="molecule type" value="Genomic_DNA"/>
</dbReference>
<evidence type="ECO:0000313" key="2">
    <source>
        <dbReference type="Proteomes" id="UP000186102"/>
    </source>
</evidence>
<reference evidence="1 2" key="1">
    <citation type="submission" date="2016-09" db="EMBL/GenBank/DDBJ databases">
        <title>Complete genome of Desulfosporosinus sp. OL.</title>
        <authorList>
            <person name="Mardanov A."/>
            <person name="Beletsky A."/>
            <person name="Panova A."/>
            <person name="Karnachuk O."/>
            <person name="Ravin N."/>
        </authorList>
    </citation>
    <scope>NUCLEOTIDE SEQUENCE [LARGE SCALE GENOMIC DNA]</scope>
    <source>
        <strain evidence="1 2">OL</strain>
    </source>
</reference>
<protein>
    <submittedName>
        <fullName evidence="1">Uncharacterized protein</fullName>
    </submittedName>
</protein>
<keyword evidence="2" id="KW-1185">Reference proteome</keyword>
<sequence>MEERQSLLLSLSIRIGYKKGITQNYLNYPFEDDHNTLVEIKLHDIRIKLGEE</sequence>
<gene>
    <name evidence="1" type="ORF">DSOL_1400</name>
</gene>
<name>A0A1Q8QZ48_9FIRM</name>
<dbReference type="Proteomes" id="UP000186102">
    <property type="component" value="Unassembled WGS sequence"/>
</dbReference>
<comment type="caution">
    <text evidence="1">The sequence shown here is derived from an EMBL/GenBank/DDBJ whole genome shotgun (WGS) entry which is preliminary data.</text>
</comment>
<proteinExistence type="predicted"/>
<organism evidence="1 2">
    <name type="scientific">Desulfosporosinus metallidurans</name>
    <dbReference type="NCBI Taxonomy" id="1888891"/>
    <lineage>
        <taxon>Bacteria</taxon>
        <taxon>Bacillati</taxon>
        <taxon>Bacillota</taxon>
        <taxon>Clostridia</taxon>
        <taxon>Eubacteriales</taxon>
        <taxon>Desulfitobacteriaceae</taxon>
        <taxon>Desulfosporosinus</taxon>
    </lineage>
</organism>
<accession>A0A1Q8QZ48</accession>
<evidence type="ECO:0000313" key="1">
    <source>
        <dbReference type="EMBL" id="OLN32649.1"/>
    </source>
</evidence>
<dbReference type="AlphaFoldDB" id="A0A1Q8QZ48"/>